<accession>A0ACC1A5G2</accession>
<sequence length="198" mass="22856">MPDWKECSGEKNWEGLLKPLNKDLRETIIHYGKRVQAIYDTIDNDKFSPTYGHPKFKEEEFFSKVGLGLYTVKTYLWTNAKDVDFAKRVGDVWIGYVAVATDEGKEKLGRRDIMVCWRGTLTLVEWINNLQVEQTSASPILGSCSGNARVHKGFLSIYTHKLAREKVLKVVRELLDQYKNEEISITKMCHAWAQDLPR</sequence>
<evidence type="ECO:0000313" key="1">
    <source>
        <dbReference type="EMBL" id="KAJ0082744.1"/>
    </source>
</evidence>
<proteinExistence type="predicted"/>
<keyword evidence="2" id="KW-1185">Reference proteome</keyword>
<evidence type="ECO:0000313" key="2">
    <source>
        <dbReference type="Proteomes" id="UP001164250"/>
    </source>
</evidence>
<reference evidence="2" key="1">
    <citation type="journal article" date="2023" name="G3 (Bethesda)">
        <title>Genome assembly and association tests identify interacting loci associated with vigor, precocity, and sex in interspecific pistachio rootstocks.</title>
        <authorList>
            <person name="Palmer W."/>
            <person name="Jacygrad E."/>
            <person name="Sagayaradj S."/>
            <person name="Cavanaugh K."/>
            <person name="Han R."/>
            <person name="Bertier L."/>
            <person name="Beede B."/>
            <person name="Kafkas S."/>
            <person name="Golino D."/>
            <person name="Preece J."/>
            <person name="Michelmore R."/>
        </authorList>
    </citation>
    <scope>NUCLEOTIDE SEQUENCE [LARGE SCALE GENOMIC DNA]</scope>
</reference>
<name>A0ACC1A5G2_9ROSI</name>
<protein>
    <submittedName>
        <fullName evidence="1">Uncharacterized protein</fullName>
    </submittedName>
</protein>
<organism evidence="1 2">
    <name type="scientific">Pistacia atlantica</name>
    <dbReference type="NCBI Taxonomy" id="434234"/>
    <lineage>
        <taxon>Eukaryota</taxon>
        <taxon>Viridiplantae</taxon>
        <taxon>Streptophyta</taxon>
        <taxon>Embryophyta</taxon>
        <taxon>Tracheophyta</taxon>
        <taxon>Spermatophyta</taxon>
        <taxon>Magnoliopsida</taxon>
        <taxon>eudicotyledons</taxon>
        <taxon>Gunneridae</taxon>
        <taxon>Pentapetalae</taxon>
        <taxon>rosids</taxon>
        <taxon>malvids</taxon>
        <taxon>Sapindales</taxon>
        <taxon>Anacardiaceae</taxon>
        <taxon>Pistacia</taxon>
    </lineage>
</organism>
<dbReference type="EMBL" id="CM047908">
    <property type="protein sequence ID" value="KAJ0082744.1"/>
    <property type="molecule type" value="Genomic_DNA"/>
</dbReference>
<dbReference type="Proteomes" id="UP001164250">
    <property type="component" value="Chromosome 12"/>
</dbReference>
<comment type="caution">
    <text evidence="1">The sequence shown here is derived from an EMBL/GenBank/DDBJ whole genome shotgun (WGS) entry which is preliminary data.</text>
</comment>
<gene>
    <name evidence="1" type="ORF">Patl1_11365</name>
</gene>